<dbReference type="InterPro" id="IPR004089">
    <property type="entry name" value="MCPsignal_dom"/>
</dbReference>
<dbReference type="SMART" id="SM00283">
    <property type="entry name" value="MA"/>
    <property type="match status" value="1"/>
</dbReference>
<dbReference type="Proteomes" id="UP001597106">
    <property type="component" value="Unassembled WGS sequence"/>
</dbReference>
<dbReference type="SUPFAM" id="SSF58104">
    <property type="entry name" value="Methyl-accepting chemotaxis protein (MCP) signaling domain"/>
    <property type="match status" value="1"/>
</dbReference>
<gene>
    <name evidence="8" type="ORF">ACFQ1T_10345</name>
</gene>
<dbReference type="InterPro" id="IPR004090">
    <property type="entry name" value="Chemotax_Me-accpt_rcpt"/>
</dbReference>
<dbReference type="InterPro" id="IPR051310">
    <property type="entry name" value="MCP_chemotaxis"/>
</dbReference>
<dbReference type="PANTHER" id="PTHR43531">
    <property type="entry name" value="PROTEIN ICFG"/>
    <property type="match status" value="1"/>
</dbReference>
<sequence length="908" mass="97801">MFGNMRVKKSLMVGFGSMILLMAGLTFIGIDRVREIDDTLTEINDVNSVKQRYAINFRGSVHDRAISLRDVTLETSSAEVDKSISDIRRLAVAYEESAAKLDTIFKADATVTADEKEILTHIKSIEAKTLPVIERVIALRNAGDDEQAKSLLMSEAKPLFVEWLKTINQFIDYQEALNKTASAQAKSVASGFSILMQIALGIAILIAGWMAISISKSLLNRLGADPLELTEFAKKIGEGDSDFAVPLVEHDQSSVAYQLQRMRQHVLKVISEMKDVADAQANGEIDRRIHSAQHQGMFKDMAEGVNQMLDDQHTSTRKVMAVINGFGNGDFAIPLETFKGKKAEINRDIEQVRANLTNIISDLNQMSAAHRQGNISYFIDPAKYKGHFSSLAEGVNGMVQEYIEENKTVTDCILQFGEGNFSATIKEFPGEKAFINKSVKKIGGNLKGLIDSVNWVSNAHEQGEIDAMLRDDMFKGDFSTLAKSVNNMVTGLLEMNQQSMQVVKGFGEGNFDIPLQRWPGKKGEINDTVEQVRANLKGLIGDINGLTEAAGEGRISVRADASQHKGDFRKIVEGVNHTLDMIVEPIIAVTEAVETITTAANEISSGNADLSARTEQQASSLEQTAASMEELASTVKQNADNAKQANQLALTASGVAVKGGQVVNEVVATMSAINESAKKIEDIISVIDGIAFQTNILALNAAVEAARAGEQGRGFAVVAGEVRNLAQRSASAAKEIKELIADSVNKTTEGTKLVENAGSTMDEVVSSVQRVADIISEISAASIEQTTGIEQVNQAVTSMDETTQQNAALVEEAAAAAESLVDQANQLADVVSQFKLERGAGSGFTASPKSQAKGSVSSTPRSMPQHGSGRPVPAPSGYVDKPQRAQATASPPRLTAKTGTDNSDWEEF</sequence>
<accession>A0ABW3GHU7</accession>
<evidence type="ECO:0000313" key="9">
    <source>
        <dbReference type="Proteomes" id="UP001597106"/>
    </source>
</evidence>
<dbReference type="Pfam" id="PF12729">
    <property type="entry name" value="4HB_MCP_1"/>
    <property type="match status" value="1"/>
</dbReference>
<dbReference type="InterPro" id="IPR003660">
    <property type="entry name" value="HAMP_dom"/>
</dbReference>
<dbReference type="Pfam" id="PF18947">
    <property type="entry name" value="HAMP_2"/>
    <property type="match status" value="1"/>
</dbReference>
<evidence type="ECO:0000256" key="6">
    <source>
        <dbReference type="SAM" id="Phobius"/>
    </source>
</evidence>
<keyword evidence="6" id="KW-1133">Transmembrane helix</keyword>
<keyword evidence="9" id="KW-1185">Reference proteome</keyword>
<keyword evidence="1" id="KW-0488">Methylation</keyword>
<feature type="compositionally biased region" description="Polar residues" evidence="5">
    <location>
        <begin position="844"/>
        <end position="862"/>
    </location>
</feature>
<dbReference type="InterPro" id="IPR024478">
    <property type="entry name" value="HlyB_4HB_MCP"/>
</dbReference>
<feature type="transmembrane region" description="Helical" evidence="6">
    <location>
        <begin position="12"/>
        <end position="30"/>
    </location>
</feature>
<comment type="similarity">
    <text evidence="2">Belongs to the methyl-accepting chemotaxis (MCP) protein family.</text>
</comment>
<keyword evidence="3" id="KW-0807">Transducer</keyword>
<evidence type="ECO:0000313" key="8">
    <source>
        <dbReference type="EMBL" id="MFD0930174.1"/>
    </source>
</evidence>
<dbReference type="Pfam" id="PF00015">
    <property type="entry name" value="MCPsignal"/>
    <property type="match status" value="1"/>
</dbReference>
<evidence type="ECO:0000256" key="4">
    <source>
        <dbReference type="SAM" id="Coils"/>
    </source>
</evidence>
<protein>
    <submittedName>
        <fullName evidence="8">Methyl-accepting chemotaxis protein</fullName>
    </submittedName>
</protein>
<feature type="domain" description="Methyl-accepting transducer" evidence="7">
    <location>
        <begin position="592"/>
        <end position="821"/>
    </location>
</feature>
<dbReference type="EMBL" id="JBHTJW010000002">
    <property type="protein sequence ID" value="MFD0930174.1"/>
    <property type="molecule type" value="Genomic_DNA"/>
</dbReference>
<evidence type="ECO:0000256" key="2">
    <source>
        <dbReference type="ARBA" id="ARBA00029447"/>
    </source>
</evidence>
<dbReference type="CDD" id="cd17528">
    <property type="entry name" value="HAMP_III"/>
    <property type="match status" value="1"/>
</dbReference>
<proteinExistence type="inferred from homology"/>
<name>A0ABW3GHU7_9PROT</name>
<comment type="caution">
    <text evidence="8">The sequence shown here is derived from an EMBL/GenBank/DDBJ whole genome shotgun (WGS) entry which is preliminary data.</text>
</comment>
<reference evidence="9" key="1">
    <citation type="journal article" date="2019" name="Int. J. Syst. Evol. Microbiol.">
        <title>The Global Catalogue of Microorganisms (GCM) 10K type strain sequencing project: providing services to taxonomists for standard genome sequencing and annotation.</title>
        <authorList>
            <consortium name="The Broad Institute Genomics Platform"/>
            <consortium name="The Broad Institute Genome Sequencing Center for Infectious Disease"/>
            <person name="Wu L."/>
            <person name="Ma J."/>
        </authorList>
    </citation>
    <scope>NUCLEOTIDE SEQUENCE [LARGE SCALE GENOMIC DNA]</scope>
    <source>
        <strain evidence="9">CCUG 59685</strain>
    </source>
</reference>
<dbReference type="InterPro" id="IPR041395">
    <property type="entry name" value="McpB_HAMP_3rd"/>
</dbReference>
<dbReference type="Pfam" id="PF18575">
    <property type="entry name" value="HAMP_N3"/>
    <property type="match status" value="3"/>
</dbReference>
<dbReference type="Gene3D" id="1.10.287.950">
    <property type="entry name" value="Methyl-accepting chemotaxis protein"/>
    <property type="match status" value="1"/>
</dbReference>
<evidence type="ECO:0000256" key="3">
    <source>
        <dbReference type="PROSITE-ProRule" id="PRU00284"/>
    </source>
</evidence>
<keyword evidence="6" id="KW-0812">Transmembrane</keyword>
<keyword evidence="4" id="KW-0175">Coiled coil</keyword>
<organism evidence="8 9">
    <name type="scientific">Methylophilus glucosoxydans</name>
    <dbReference type="NCBI Taxonomy" id="752553"/>
    <lineage>
        <taxon>Bacteria</taxon>
        <taxon>Pseudomonadati</taxon>
        <taxon>Pseudomonadota</taxon>
        <taxon>Betaproteobacteria</taxon>
        <taxon>Nitrosomonadales</taxon>
        <taxon>Methylophilaceae</taxon>
        <taxon>Methylophilus</taxon>
    </lineage>
</organism>
<dbReference type="CDD" id="cd19411">
    <property type="entry name" value="MCP2201-like_sensor"/>
    <property type="match status" value="1"/>
</dbReference>
<feature type="coiled-coil region" evidence="4">
    <location>
        <begin position="611"/>
        <end position="645"/>
    </location>
</feature>
<feature type="transmembrane region" description="Helical" evidence="6">
    <location>
        <begin position="188"/>
        <end position="212"/>
    </location>
</feature>
<dbReference type="PRINTS" id="PR00260">
    <property type="entry name" value="CHEMTRNSDUCR"/>
</dbReference>
<dbReference type="CDD" id="cd11386">
    <property type="entry name" value="MCP_signal"/>
    <property type="match status" value="1"/>
</dbReference>
<dbReference type="InterPro" id="IPR047347">
    <property type="entry name" value="YvaQ-like_sensor"/>
</dbReference>
<feature type="region of interest" description="Disordered" evidence="5">
    <location>
        <begin position="840"/>
        <end position="908"/>
    </location>
</feature>
<evidence type="ECO:0000256" key="5">
    <source>
        <dbReference type="SAM" id="MobiDB-lite"/>
    </source>
</evidence>
<dbReference type="PANTHER" id="PTHR43531:SF14">
    <property type="entry name" value="METHYL-ACCEPTING CHEMOTAXIS PROTEIN I-RELATED"/>
    <property type="match status" value="1"/>
</dbReference>
<keyword evidence="6" id="KW-0472">Membrane</keyword>
<dbReference type="PROSITE" id="PS50111">
    <property type="entry name" value="CHEMOTAXIS_TRANSDUC_2"/>
    <property type="match status" value="1"/>
</dbReference>
<evidence type="ECO:0000256" key="1">
    <source>
        <dbReference type="ARBA" id="ARBA00022481"/>
    </source>
</evidence>
<dbReference type="Gene3D" id="1.20.120.1530">
    <property type="match status" value="4"/>
</dbReference>
<evidence type="ECO:0000259" key="7">
    <source>
        <dbReference type="PROSITE" id="PS50111"/>
    </source>
</evidence>
<dbReference type="RefSeq" id="WP_379076260.1">
    <property type="nucleotide sequence ID" value="NZ_JBHTJW010000002.1"/>
</dbReference>